<feature type="transmembrane region" description="Helical" evidence="5">
    <location>
        <begin position="166"/>
        <end position="195"/>
    </location>
</feature>
<dbReference type="GO" id="GO:0030317">
    <property type="term" value="P:flagellated sperm motility"/>
    <property type="evidence" value="ECO:0000318"/>
    <property type="project" value="GO_Central"/>
</dbReference>
<organism evidence="7 8">
    <name type="scientific">Monodelphis domestica</name>
    <name type="common">Gray short-tailed opossum</name>
    <dbReference type="NCBI Taxonomy" id="13616"/>
    <lineage>
        <taxon>Eukaryota</taxon>
        <taxon>Metazoa</taxon>
        <taxon>Chordata</taxon>
        <taxon>Craniata</taxon>
        <taxon>Vertebrata</taxon>
        <taxon>Euteleostomi</taxon>
        <taxon>Mammalia</taxon>
        <taxon>Metatheria</taxon>
        <taxon>Didelphimorphia</taxon>
        <taxon>Didelphidae</taxon>
        <taxon>Monodelphis</taxon>
    </lineage>
</organism>
<dbReference type="InParanoid" id="F6TI60"/>
<dbReference type="PANTHER" id="PTHR47131:SF1">
    <property type="entry name" value="CATION CHANNEL SPERM-ASSOCIATED PROTEIN 3"/>
    <property type="match status" value="1"/>
</dbReference>
<dbReference type="GeneID" id="100024140"/>
<proteinExistence type="predicted"/>
<dbReference type="KEGG" id="mdo:100024140"/>
<feature type="transmembrane region" description="Helical" evidence="5">
    <location>
        <begin position="76"/>
        <end position="97"/>
    </location>
</feature>
<dbReference type="InterPro" id="IPR005821">
    <property type="entry name" value="Ion_trans_dom"/>
</dbReference>
<evidence type="ECO:0000256" key="3">
    <source>
        <dbReference type="ARBA" id="ARBA00022989"/>
    </source>
</evidence>
<dbReference type="Proteomes" id="UP000002280">
    <property type="component" value="Chromosome 1"/>
</dbReference>
<protein>
    <submittedName>
        <fullName evidence="7">Cation channel sperm associated 3</fullName>
    </submittedName>
</protein>
<evidence type="ECO:0000256" key="5">
    <source>
        <dbReference type="SAM" id="Phobius"/>
    </source>
</evidence>
<feature type="transmembrane region" description="Helical" evidence="5">
    <location>
        <begin position="48"/>
        <end position="70"/>
    </location>
</feature>
<evidence type="ECO:0000256" key="4">
    <source>
        <dbReference type="ARBA" id="ARBA00023136"/>
    </source>
</evidence>
<dbReference type="HOGENOM" id="CLU_058058_0_0_1"/>
<reference evidence="7 8" key="1">
    <citation type="journal article" date="2007" name="Nature">
        <title>Genome of the marsupial Monodelphis domestica reveals innovation in non-coding sequences.</title>
        <authorList>
            <person name="Mikkelsen T.S."/>
            <person name="Wakefield M.J."/>
            <person name="Aken B."/>
            <person name="Amemiya C.T."/>
            <person name="Chang J.L."/>
            <person name="Duke S."/>
            <person name="Garber M."/>
            <person name="Gentles A.J."/>
            <person name="Goodstadt L."/>
            <person name="Heger A."/>
            <person name="Jurka J."/>
            <person name="Kamal M."/>
            <person name="Mauceli E."/>
            <person name="Searle S.M."/>
            <person name="Sharpe T."/>
            <person name="Baker M.L."/>
            <person name="Batzer M.A."/>
            <person name="Benos P.V."/>
            <person name="Belov K."/>
            <person name="Clamp M."/>
            <person name="Cook A."/>
            <person name="Cuff J."/>
            <person name="Das R."/>
            <person name="Davidow L."/>
            <person name="Deakin J.E."/>
            <person name="Fazzari M.J."/>
            <person name="Glass J.L."/>
            <person name="Grabherr M."/>
            <person name="Greally J.M."/>
            <person name="Gu W."/>
            <person name="Hore T.A."/>
            <person name="Huttley G.A."/>
            <person name="Kleber M."/>
            <person name="Jirtle R.L."/>
            <person name="Koina E."/>
            <person name="Lee J.T."/>
            <person name="Mahony S."/>
            <person name="Marra M.A."/>
            <person name="Miller R.D."/>
            <person name="Nicholls R.D."/>
            <person name="Oda M."/>
            <person name="Papenfuss A.T."/>
            <person name="Parra Z.E."/>
            <person name="Pollock D.D."/>
            <person name="Ray D.A."/>
            <person name="Schein J.E."/>
            <person name="Speed T.P."/>
            <person name="Thompson K."/>
            <person name="VandeBerg J.L."/>
            <person name="Wade C.M."/>
            <person name="Walker J.A."/>
            <person name="Waters P.D."/>
            <person name="Webber C."/>
            <person name="Weidman J.R."/>
            <person name="Xie X."/>
            <person name="Zody M.C."/>
            <person name="Baldwin J."/>
            <person name="Abdouelleil A."/>
            <person name="Abdulkadir J."/>
            <person name="Abebe A."/>
            <person name="Abera B."/>
            <person name="Abreu J."/>
            <person name="Acer S.C."/>
            <person name="Aftuck L."/>
            <person name="Alexander A."/>
            <person name="An P."/>
            <person name="Anderson E."/>
            <person name="Anderson S."/>
            <person name="Arachi H."/>
            <person name="Azer M."/>
            <person name="Bachantsang P."/>
            <person name="Barry A."/>
            <person name="Bayul T."/>
            <person name="Berlin A."/>
            <person name="Bessette D."/>
            <person name="Bloom T."/>
            <person name="Bloom T."/>
            <person name="Boguslavskiy L."/>
            <person name="Bonnet C."/>
            <person name="Boukhgalter B."/>
            <person name="Bourzgui I."/>
            <person name="Brown A."/>
            <person name="Cahill P."/>
            <person name="Channer S."/>
            <person name="Cheshatsang Y."/>
            <person name="Chuda L."/>
            <person name="Citroen M."/>
            <person name="Collymore A."/>
            <person name="Cooke P."/>
            <person name="Costello M."/>
            <person name="D'Aco K."/>
            <person name="Daza R."/>
            <person name="De Haan G."/>
            <person name="DeGray S."/>
            <person name="DeMaso C."/>
            <person name="Dhargay N."/>
            <person name="Dooley K."/>
            <person name="Dooley E."/>
            <person name="Doricent M."/>
            <person name="Dorje P."/>
            <person name="Dorjee K."/>
            <person name="Dupes A."/>
            <person name="Elong R."/>
            <person name="Falk J."/>
            <person name="Farina A."/>
            <person name="Faro S."/>
            <person name="Ferguson D."/>
            <person name="Fisher S."/>
            <person name="Foley C.D."/>
            <person name="Franke A."/>
            <person name="Friedrich D."/>
            <person name="Gadbois L."/>
            <person name="Gearin G."/>
            <person name="Gearin C.R."/>
            <person name="Giannoukos G."/>
            <person name="Goode T."/>
            <person name="Graham J."/>
            <person name="Grandbois E."/>
            <person name="Grewal S."/>
            <person name="Gyaltsen K."/>
            <person name="Hafez N."/>
            <person name="Hagos B."/>
            <person name="Hall J."/>
            <person name="Henson C."/>
            <person name="Hollinger A."/>
            <person name="Honan T."/>
            <person name="Huard M.D."/>
            <person name="Hughes L."/>
            <person name="Hurhula B."/>
            <person name="Husby M.E."/>
            <person name="Kamat A."/>
            <person name="Kanga B."/>
            <person name="Kashin S."/>
            <person name="Khazanovich D."/>
            <person name="Kisner P."/>
            <person name="Lance K."/>
            <person name="Lara M."/>
            <person name="Lee W."/>
            <person name="Lennon N."/>
            <person name="Letendre F."/>
            <person name="LeVine R."/>
            <person name="Lipovsky A."/>
            <person name="Liu X."/>
            <person name="Liu J."/>
            <person name="Liu S."/>
            <person name="Lokyitsang T."/>
            <person name="Lokyitsang Y."/>
            <person name="Lubonja R."/>
            <person name="Lui A."/>
            <person name="MacDonald P."/>
            <person name="Magnisalis V."/>
            <person name="Maru K."/>
            <person name="Matthews C."/>
            <person name="McCusker W."/>
            <person name="McDonough S."/>
            <person name="Mehta T."/>
            <person name="Meldrim J."/>
            <person name="Meneus L."/>
            <person name="Mihai O."/>
            <person name="Mihalev A."/>
            <person name="Mihova T."/>
            <person name="Mittelman R."/>
            <person name="Mlenga V."/>
            <person name="Montmayeur A."/>
            <person name="Mulrain L."/>
            <person name="Navidi A."/>
            <person name="Naylor J."/>
            <person name="Negash T."/>
            <person name="Nguyen T."/>
            <person name="Nguyen N."/>
            <person name="Nicol R."/>
            <person name="Norbu C."/>
            <person name="Norbu N."/>
            <person name="Novod N."/>
            <person name="O'Neill B."/>
            <person name="Osman S."/>
            <person name="Markiewicz E."/>
            <person name="Oyono O.L."/>
            <person name="Patti C."/>
            <person name="Phunkhang P."/>
            <person name="Pierre F."/>
            <person name="Priest M."/>
            <person name="Raghuraman S."/>
            <person name="Rege F."/>
            <person name="Reyes R."/>
            <person name="Rise C."/>
            <person name="Rogov P."/>
            <person name="Ross K."/>
            <person name="Ryan E."/>
            <person name="Settipalli S."/>
            <person name="Shea T."/>
            <person name="Sherpa N."/>
            <person name="Shi L."/>
            <person name="Shih D."/>
            <person name="Sparrow T."/>
            <person name="Spaulding J."/>
            <person name="Stalker J."/>
            <person name="Stange-Thomann N."/>
            <person name="Stavropoulos S."/>
            <person name="Stone C."/>
            <person name="Strader C."/>
            <person name="Tesfaye S."/>
            <person name="Thomson T."/>
            <person name="Thoulutsang Y."/>
            <person name="Thoulutsang D."/>
            <person name="Topham K."/>
            <person name="Topping I."/>
            <person name="Tsamla T."/>
            <person name="Vassiliev H."/>
            <person name="Vo A."/>
            <person name="Wangchuk T."/>
            <person name="Wangdi T."/>
            <person name="Weiand M."/>
            <person name="Wilkinson J."/>
            <person name="Wilson A."/>
            <person name="Yadav S."/>
            <person name="Young G."/>
            <person name="Yu Q."/>
            <person name="Zembek L."/>
            <person name="Zhong D."/>
            <person name="Zimmer A."/>
            <person name="Zwirko Z."/>
            <person name="Jaffe D.B."/>
            <person name="Alvarez P."/>
            <person name="Brockman W."/>
            <person name="Butler J."/>
            <person name="Chin C."/>
            <person name="Gnerre S."/>
            <person name="MacCallum I."/>
            <person name="Graves J.A."/>
            <person name="Ponting C.P."/>
            <person name="Breen M."/>
            <person name="Samollow P.B."/>
            <person name="Lander E.S."/>
            <person name="Lindblad-Toh K."/>
        </authorList>
    </citation>
    <scope>NUCLEOTIDE SEQUENCE [LARGE SCALE GENOMIC DNA]</scope>
</reference>
<evidence type="ECO:0000313" key="8">
    <source>
        <dbReference type="Proteomes" id="UP000002280"/>
    </source>
</evidence>
<feature type="domain" description="Ion transport" evidence="6">
    <location>
        <begin position="48"/>
        <end position="265"/>
    </location>
</feature>
<keyword evidence="3 5" id="KW-1133">Transmembrane helix</keyword>
<name>F6TI60_MONDO</name>
<dbReference type="InterPro" id="IPR027359">
    <property type="entry name" value="Volt_channel_dom_sf"/>
</dbReference>
<keyword evidence="4 5" id="KW-0472">Membrane</keyword>
<dbReference type="Gene3D" id="1.10.287.70">
    <property type="match status" value="1"/>
</dbReference>
<dbReference type="CTD" id="347732"/>
<gene>
    <name evidence="7" type="primary">CATSPER3</name>
</gene>
<comment type="subcellular location">
    <subcellularLocation>
        <location evidence="1">Membrane</location>
        <topology evidence="1">Multi-pass membrane protein</topology>
    </subcellularLocation>
</comment>
<evidence type="ECO:0000256" key="2">
    <source>
        <dbReference type="ARBA" id="ARBA00022692"/>
    </source>
</evidence>
<dbReference type="AlphaFoldDB" id="F6TI60"/>
<feature type="transmembrane region" description="Helical" evidence="5">
    <location>
        <begin position="243"/>
        <end position="266"/>
    </location>
</feature>
<dbReference type="PANTHER" id="PTHR47131">
    <property type="entry name" value="CATION CHANNEL SPERM-ASSOCIATED PROTEIN 3"/>
    <property type="match status" value="1"/>
</dbReference>
<keyword evidence="2 5" id="KW-0812">Transmembrane</keyword>
<dbReference type="GO" id="GO:0006814">
    <property type="term" value="P:sodium ion transport"/>
    <property type="evidence" value="ECO:0000318"/>
    <property type="project" value="GO_Central"/>
</dbReference>
<keyword evidence="8" id="KW-1185">Reference proteome</keyword>
<feature type="transmembrane region" description="Helical" evidence="5">
    <location>
        <begin position="109"/>
        <end position="128"/>
    </location>
</feature>
<dbReference type="Ensembl" id="ENSMODT00000016206.4">
    <property type="protein sequence ID" value="ENSMODP00000015913.4"/>
    <property type="gene ID" value="ENSMODG00000012720.4"/>
</dbReference>
<feature type="transmembrane region" description="Helical" evidence="5">
    <location>
        <begin position="207"/>
        <end position="223"/>
    </location>
</feature>
<dbReference type="Bgee" id="ENSMODG00000012720">
    <property type="expression patterns" value="Expressed in spermatocyte and 3 other cell types or tissues"/>
</dbReference>
<dbReference type="Pfam" id="PF00520">
    <property type="entry name" value="Ion_trans"/>
    <property type="match status" value="1"/>
</dbReference>
<dbReference type="GO" id="GO:0036128">
    <property type="term" value="C:CatSper complex"/>
    <property type="evidence" value="ECO:0000318"/>
    <property type="project" value="GO_Central"/>
</dbReference>
<dbReference type="FunCoup" id="F6TI60">
    <property type="interactions" value="9"/>
</dbReference>
<evidence type="ECO:0000256" key="1">
    <source>
        <dbReference type="ARBA" id="ARBA00004141"/>
    </source>
</evidence>
<dbReference type="eggNOG" id="KOG2302">
    <property type="taxonomic scope" value="Eukaryota"/>
</dbReference>
<reference evidence="7" key="2">
    <citation type="submission" date="2025-08" db="UniProtKB">
        <authorList>
            <consortium name="Ensembl"/>
        </authorList>
    </citation>
    <scope>IDENTIFICATION</scope>
</reference>
<dbReference type="GeneTree" id="ENSGT00940000161455"/>
<dbReference type="GO" id="GO:0001669">
    <property type="term" value="C:acrosomal vesicle"/>
    <property type="evidence" value="ECO:0000318"/>
    <property type="project" value="GO_Central"/>
</dbReference>
<dbReference type="OrthoDB" id="416585at2759"/>
<evidence type="ECO:0000259" key="6">
    <source>
        <dbReference type="Pfam" id="PF00520"/>
    </source>
</evidence>
<dbReference type="SUPFAM" id="SSF81324">
    <property type="entry name" value="Voltage-gated potassium channels"/>
    <property type="match status" value="1"/>
</dbReference>
<accession>F6TI60</accession>
<dbReference type="RefSeq" id="XP_007473686.1">
    <property type="nucleotide sequence ID" value="XM_007473624.3"/>
</dbReference>
<evidence type="ECO:0000313" key="7">
    <source>
        <dbReference type="Ensembl" id="ENSMODP00000015913.4"/>
    </source>
</evidence>
<sequence>MDQLNIAKKFSSSRFDFWSSRFYQRIKQYKRKDVQYCNYVRRFLEGNLFSLIMISTISFNAVCMVLQTYYDLRYHFFFVFEVLEILFNAVYYFEFCIKFYVDLMKYWKNGYNILDVIIIIILWLPQYLRKNFRREYGYINIAEGIQAFRILKLIPYSRGIKTLISALGQTICTVASVLVLLFLLMFIFAILGFCLYGTSEEADMENWGNLAVAFFTLFSLTTVDGWTDLQGVLDERGYMWSRAFTIIFILVGSFVFLSMFIAVMIIHTEDSIKKFTKVLSTERQLALIEDKQRILKKQQEEINALMQREKGKTYKSFSDLVRVFKKSLNHTDPMVLEDFCATLSFIDIYLSSLDNQDNTVLRLQELYYEMVNVLNQMIEDKPMKKPSVTSEMSADI</sequence>
<reference evidence="7" key="3">
    <citation type="submission" date="2025-09" db="UniProtKB">
        <authorList>
            <consortium name="Ensembl"/>
        </authorList>
    </citation>
    <scope>IDENTIFICATION</scope>
</reference>
<dbReference type="Gene3D" id="1.20.120.350">
    <property type="entry name" value="Voltage-gated potassium channels. Chain C"/>
    <property type="match status" value="1"/>
</dbReference>
<dbReference type="STRING" id="13616.ENSMODP00000015913"/>
<dbReference type="GO" id="GO:0048240">
    <property type="term" value="P:sperm capacitation"/>
    <property type="evidence" value="ECO:0000318"/>
    <property type="project" value="GO_Central"/>
</dbReference>
<dbReference type="OMA" id="YETMAVY"/>
<dbReference type="GO" id="GO:0005245">
    <property type="term" value="F:voltage-gated calcium channel activity"/>
    <property type="evidence" value="ECO:0000318"/>
    <property type="project" value="GO_Central"/>
</dbReference>